<dbReference type="Proteomes" id="UP000055060">
    <property type="component" value="Unassembled WGS sequence"/>
</dbReference>
<dbReference type="PIRSF" id="PIRSF031644">
    <property type="entry name" value="UCP031644"/>
    <property type="match status" value="1"/>
</dbReference>
<feature type="domain" description="GyrI-like small molecule binding" evidence="1">
    <location>
        <begin position="19"/>
        <end position="200"/>
    </location>
</feature>
<keyword evidence="3" id="KW-1185">Reference proteome</keyword>
<evidence type="ECO:0000313" key="3">
    <source>
        <dbReference type="Proteomes" id="UP000055060"/>
    </source>
</evidence>
<dbReference type="OrthoDB" id="4772335at2"/>
<dbReference type="SUPFAM" id="SSF55136">
    <property type="entry name" value="Probable bacterial effector-binding domain"/>
    <property type="match status" value="1"/>
</dbReference>
<evidence type="ECO:0000313" key="2">
    <source>
        <dbReference type="EMBL" id="GAP16069.1"/>
    </source>
</evidence>
<dbReference type="Pfam" id="PF06445">
    <property type="entry name" value="GyrI-like"/>
    <property type="match status" value="1"/>
</dbReference>
<reference evidence="2" key="1">
    <citation type="submission" date="2015-07" db="EMBL/GenBank/DDBJ databases">
        <title>Draft Genome Sequences of Anaerolinea thermolimosa IMO-1, Bellilinea caldifistulae GOMI-1, Leptolinea tardivitalis YMTK-2, Levilinea saccharolytica KIBI-1,Longilinea arvoryzae KOME-1, Previously Described as Members of the Anaerolineaceae (Chloroflexi).</title>
        <authorList>
            <person name="Sekiguchi Y."/>
            <person name="Ohashi A."/>
            <person name="Matsuura N."/>
            <person name="Tourlousse M.D."/>
        </authorList>
    </citation>
    <scope>NUCLEOTIDE SEQUENCE [LARGE SCALE GENOMIC DNA]</scope>
    <source>
        <strain evidence="2">KOME-1</strain>
    </source>
</reference>
<dbReference type="InterPro" id="IPR011256">
    <property type="entry name" value="Reg_factor_effector_dom_sf"/>
</dbReference>
<dbReference type="InterPro" id="IPR029442">
    <property type="entry name" value="GyrI-like"/>
</dbReference>
<gene>
    <name evidence="2" type="ORF">LARV_03865</name>
</gene>
<dbReference type="RefSeq" id="WP_075075453.1">
    <property type="nucleotide sequence ID" value="NZ_DF967973.1"/>
</dbReference>
<dbReference type="EMBL" id="DF967973">
    <property type="protein sequence ID" value="GAP16069.1"/>
    <property type="molecule type" value="Genomic_DNA"/>
</dbReference>
<protein>
    <submittedName>
        <fullName evidence="2">Uncharacterized conserved protein</fullName>
    </submittedName>
</protein>
<evidence type="ECO:0000259" key="1">
    <source>
        <dbReference type="Pfam" id="PF06445"/>
    </source>
</evidence>
<dbReference type="InterPro" id="IPR008319">
    <property type="entry name" value="GyrI-like_CCH_Lin2189-like"/>
</dbReference>
<accession>A0A0K8MXT8</accession>
<sequence>MAKLDLRKQYKDLYKAGPEPHLLTIPPLLYLCIDGRGDPNRSPDFAAAMQALYALAYGVKFAAKKQNTGHDFTVMALEALWWAEDMNAFSLEKRDEWLWQAVILQPDFITPALLDEVRADTLKRKPELAAALNKTTLSRLDEGLCAQIMHIGPYSTEGPTVAALHAFIDAQGLRKTGKHHEIYLSDARRSEPERLQTIIRQPVESREE</sequence>
<organism evidence="2">
    <name type="scientific">Longilinea arvoryzae</name>
    <dbReference type="NCBI Taxonomy" id="360412"/>
    <lineage>
        <taxon>Bacteria</taxon>
        <taxon>Bacillati</taxon>
        <taxon>Chloroflexota</taxon>
        <taxon>Anaerolineae</taxon>
        <taxon>Anaerolineales</taxon>
        <taxon>Anaerolineaceae</taxon>
        <taxon>Longilinea</taxon>
    </lineage>
</organism>
<name>A0A0K8MXT8_9CHLR</name>
<dbReference type="AlphaFoldDB" id="A0A0K8MXT8"/>
<dbReference type="Gene3D" id="3.20.80.10">
    <property type="entry name" value="Regulatory factor, effector binding domain"/>
    <property type="match status" value="1"/>
</dbReference>
<proteinExistence type="predicted"/>